<reference evidence="1" key="1">
    <citation type="submission" date="2024-07" db="EMBL/GenBank/DDBJ databases">
        <authorList>
            <person name="Li X.-J."/>
            <person name="Wang X."/>
        </authorList>
    </citation>
    <scope>NUCLEOTIDE SEQUENCE</scope>
    <source>
        <strain evidence="1">HSP-342</strain>
    </source>
</reference>
<dbReference type="RefSeq" id="WP_021743517.1">
    <property type="nucleotide sequence ID" value="NZ_CP165646.1"/>
</dbReference>
<protein>
    <recommendedName>
        <fullName evidence="2">Lipoprotein</fullName>
    </recommendedName>
</protein>
<organism evidence="1">
    <name type="scientific">Leptotrichia mesophila</name>
    <dbReference type="NCBI Taxonomy" id="3239303"/>
    <lineage>
        <taxon>Bacteria</taxon>
        <taxon>Fusobacteriati</taxon>
        <taxon>Fusobacteriota</taxon>
        <taxon>Fusobacteriia</taxon>
        <taxon>Fusobacteriales</taxon>
        <taxon>Leptotrichiaceae</taxon>
        <taxon>Leptotrichia</taxon>
    </lineage>
</organism>
<dbReference type="EMBL" id="CP165646">
    <property type="protein sequence ID" value="XDU65473.1"/>
    <property type="molecule type" value="Genomic_DNA"/>
</dbReference>
<name>A0AB39VEP5_9FUSO</name>
<dbReference type="KEGG" id="lmes:AB8B23_04770"/>
<dbReference type="AlphaFoldDB" id="A0AB39VEP5"/>
<proteinExistence type="predicted"/>
<accession>A0AB39VEP5</accession>
<gene>
    <name evidence="1" type="ORF">AB8B23_04770</name>
</gene>
<evidence type="ECO:0000313" key="1">
    <source>
        <dbReference type="EMBL" id="XDU65473.1"/>
    </source>
</evidence>
<dbReference type="PROSITE" id="PS51257">
    <property type="entry name" value="PROKAR_LIPOPROTEIN"/>
    <property type="match status" value="1"/>
</dbReference>
<evidence type="ECO:0008006" key="2">
    <source>
        <dbReference type="Google" id="ProtNLM"/>
    </source>
</evidence>
<sequence>MKKLVILIILILTAISCSYMEGGERLIRERGRRCRYNYKGEVQHCEFIN</sequence>